<sequence length="174" mass="18720">MPGSQSKNCSDLFTILLALQLAPPDCPLFIHTSSEFLTNSLTYWAPAKARCGWSCTDSDLLKCITLAIASHLAPVKLITVNADSAKQHHHNASSLAKAACHLPLPPNGDFNDPITAPPPLSFNLPPASHIQPKISTNLPRNSPSGPQNKTHFYNPSSAANHHHSPLQCHLQTAM</sequence>
<proteinExistence type="predicted"/>
<evidence type="ECO:0008006" key="4">
    <source>
        <dbReference type="Google" id="ProtNLM"/>
    </source>
</evidence>
<organism evidence="2 3">
    <name type="scientific">Tetrapyrgos nigripes</name>
    <dbReference type="NCBI Taxonomy" id="182062"/>
    <lineage>
        <taxon>Eukaryota</taxon>
        <taxon>Fungi</taxon>
        <taxon>Dikarya</taxon>
        <taxon>Basidiomycota</taxon>
        <taxon>Agaricomycotina</taxon>
        <taxon>Agaricomycetes</taxon>
        <taxon>Agaricomycetidae</taxon>
        <taxon>Agaricales</taxon>
        <taxon>Marasmiineae</taxon>
        <taxon>Marasmiaceae</taxon>
        <taxon>Tetrapyrgos</taxon>
    </lineage>
</organism>
<name>A0A8H5CN57_9AGAR</name>
<evidence type="ECO:0000313" key="3">
    <source>
        <dbReference type="Proteomes" id="UP000559256"/>
    </source>
</evidence>
<dbReference type="Proteomes" id="UP000559256">
    <property type="component" value="Unassembled WGS sequence"/>
</dbReference>
<reference evidence="2 3" key="1">
    <citation type="journal article" date="2020" name="ISME J.">
        <title>Uncovering the hidden diversity of litter-decomposition mechanisms in mushroom-forming fungi.</title>
        <authorList>
            <person name="Floudas D."/>
            <person name="Bentzer J."/>
            <person name="Ahren D."/>
            <person name="Johansson T."/>
            <person name="Persson P."/>
            <person name="Tunlid A."/>
        </authorList>
    </citation>
    <scope>NUCLEOTIDE SEQUENCE [LARGE SCALE GENOMIC DNA]</scope>
    <source>
        <strain evidence="2 3">CBS 291.85</strain>
    </source>
</reference>
<feature type="compositionally biased region" description="Polar residues" evidence="1">
    <location>
        <begin position="133"/>
        <end position="159"/>
    </location>
</feature>
<dbReference type="InterPro" id="IPR012337">
    <property type="entry name" value="RNaseH-like_sf"/>
</dbReference>
<dbReference type="EMBL" id="JAACJM010000119">
    <property type="protein sequence ID" value="KAF5344745.1"/>
    <property type="molecule type" value="Genomic_DNA"/>
</dbReference>
<dbReference type="SUPFAM" id="SSF53098">
    <property type="entry name" value="Ribonuclease H-like"/>
    <property type="match status" value="1"/>
</dbReference>
<protein>
    <recommendedName>
        <fullName evidence="4">RNase H type-1 domain-containing protein</fullName>
    </recommendedName>
</protein>
<dbReference type="AlphaFoldDB" id="A0A8H5CN57"/>
<keyword evidence="3" id="KW-1185">Reference proteome</keyword>
<evidence type="ECO:0000256" key="1">
    <source>
        <dbReference type="SAM" id="MobiDB-lite"/>
    </source>
</evidence>
<evidence type="ECO:0000313" key="2">
    <source>
        <dbReference type="EMBL" id="KAF5344745.1"/>
    </source>
</evidence>
<dbReference type="GO" id="GO:0003676">
    <property type="term" value="F:nucleic acid binding"/>
    <property type="evidence" value="ECO:0007669"/>
    <property type="project" value="InterPro"/>
</dbReference>
<dbReference type="InterPro" id="IPR036397">
    <property type="entry name" value="RNaseH_sf"/>
</dbReference>
<dbReference type="OrthoDB" id="2898134at2759"/>
<gene>
    <name evidence="2" type="ORF">D9758_015292</name>
</gene>
<dbReference type="Gene3D" id="3.30.420.10">
    <property type="entry name" value="Ribonuclease H-like superfamily/Ribonuclease H"/>
    <property type="match status" value="1"/>
</dbReference>
<comment type="caution">
    <text evidence="2">The sequence shown here is derived from an EMBL/GenBank/DDBJ whole genome shotgun (WGS) entry which is preliminary data.</text>
</comment>
<feature type="region of interest" description="Disordered" evidence="1">
    <location>
        <begin position="131"/>
        <end position="174"/>
    </location>
</feature>
<accession>A0A8H5CN57</accession>